<evidence type="ECO:0000313" key="3">
    <source>
        <dbReference type="EMBL" id="SMY36409.1"/>
    </source>
</evidence>
<dbReference type="EMBL" id="FYAJ01000005">
    <property type="protein sequence ID" value="SMY36409.1"/>
    <property type="molecule type" value="Genomic_DNA"/>
</dbReference>
<name>A0A1Y6MKH0_9GAMM</name>
<sequence length="161" mass="18706">MALNMKYLLSVILLLISQLSYADHSHQFEQLEVRYSVIPTTFISDKIAASYGIKRKQCYALMKVSVFNTEQAGKPSLNTKINGKMFSGLGEKKRLRFRRIQEGYKIYYLAQFKHPPQAEFKFVVNIHHQNKPHQLKFDQTLFSDNEPFSASALLLYPQRLS</sequence>
<protein>
    <recommendedName>
        <fullName evidence="2">DUF4426 domain-containing protein</fullName>
    </recommendedName>
</protein>
<evidence type="ECO:0000313" key="4">
    <source>
        <dbReference type="Proteomes" id="UP000195719"/>
    </source>
</evidence>
<feature type="signal peptide" evidence="1">
    <location>
        <begin position="1"/>
        <end position="22"/>
    </location>
</feature>
<dbReference type="Pfam" id="PF14467">
    <property type="entry name" value="DUF4426"/>
    <property type="match status" value="1"/>
</dbReference>
<reference evidence="4" key="1">
    <citation type="submission" date="2017-06" db="EMBL/GenBank/DDBJ databases">
        <authorList>
            <person name="Rodrigo-Torres L."/>
            <person name="Arahal R.D."/>
            <person name="Lucena T."/>
        </authorList>
    </citation>
    <scope>NUCLEOTIDE SEQUENCE [LARGE SCALE GENOMIC DNA]</scope>
    <source>
        <strain evidence="4">CECT 9192</strain>
    </source>
</reference>
<dbReference type="AlphaFoldDB" id="A0A1Y6MKH0"/>
<dbReference type="Gene3D" id="2.60.40.3340">
    <property type="entry name" value="Domain of unknown function DUF4426"/>
    <property type="match status" value="1"/>
</dbReference>
<organism evidence="3 4">
    <name type="scientific">Photobacterium andalusiense</name>
    <dbReference type="NCBI Taxonomy" id="2204296"/>
    <lineage>
        <taxon>Bacteria</taxon>
        <taxon>Pseudomonadati</taxon>
        <taxon>Pseudomonadota</taxon>
        <taxon>Gammaproteobacteria</taxon>
        <taxon>Vibrionales</taxon>
        <taxon>Vibrionaceae</taxon>
        <taxon>Photobacterium</taxon>
    </lineage>
</organism>
<evidence type="ECO:0000256" key="1">
    <source>
        <dbReference type="SAM" id="SignalP"/>
    </source>
</evidence>
<dbReference type="InterPro" id="IPR025218">
    <property type="entry name" value="DUF4426"/>
</dbReference>
<evidence type="ECO:0000259" key="2">
    <source>
        <dbReference type="Pfam" id="PF14467"/>
    </source>
</evidence>
<proteinExistence type="predicted"/>
<keyword evidence="4" id="KW-1185">Reference proteome</keyword>
<keyword evidence="1" id="KW-0732">Signal</keyword>
<feature type="domain" description="DUF4426" evidence="2">
    <location>
        <begin position="26"/>
        <end position="144"/>
    </location>
</feature>
<accession>A0A1Y6MKH0</accession>
<feature type="chain" id="PRO_5012735000" description="DUF4426 domain-containing protein" evidence="1">
    <location>
        <begin position="23"/>
        <end position="161"/>
    </location>
</feature>
<dbReference type="Proteomes" id="UP000195719">
    <property type="component" value="Unassembled WGS sequence"/>
</dbReference>
<gene>
    <name evidence="3" type="ORF">PAND9192_02655</name>
</gene>